<evidence type="ECO:0000313" key="3">
    <source>
        <dbReference type="Proteomes" id="UP001237988"/>
    </source>
</evidence>
<dbReference type="Proteomes" id="UP001237988">
    <property type="component" value="Segment"/>
</dbReference>
<evidence type="ECO:0000256" key="1">
    <source>
        <dbReference type="SAM" id="Phobius"/>
    </source>
</evidence>
<feature type="transmembrane region" description="Helical" evidence="1">
    <location>
        <begin position="57"/>
        <end position="78"/>
    </location>
</feature>
<feature type="transmembrane region" description="Helical" evidence="1">
    <location>
        <begin position="31"/>
        <end position="50"/>
    </location>
</feature>
<evidence type="ECO:0000313" key="2">
    <source>
        <dbReference type="EMBL" id="WIC39650.1"/>
    </source>
</evidence>
<proteinExistence type="predicted"/>
<reference evidence="2" key="1">
    <citation type="submission" date="2023-04" db="EMBL/GenBank/DDBJ databases">
        <title>Bacteriophage Phass-1 Discovered in the Human Gut Virome - the Founding Member of the Proposed New Family Phassviridae.</title>
        <authorList>
            <person name="Tikunov A.Y."/>
            <person name="Morozova V.V."/>
            <person name="Chechushkov A.V."/>
            <person name="Tikunova N.V."/>
        </authorList>
    </citation>
    <scope>NUCLEOTIDE SEQUENCE</scope>
</reference>
<name>A0AAF0LY99_9CAUD</name>
<evidence type="ECO:0008006" key="4">
    <source>
        <dbReference type="Google" id="ProtNLM"/>
    </source>
</evidence>
<keyword evidence="1" id="KW-1133">Transmembrane helix</keyword>
<keyword evidence="1" id="KW-0812">Transmembrane</keyword>
<accession>A0AAF0LY99</accession>
<sequence length="127" mass="13164">MFPTIGCIAVICFIVCQVVKLTPLATKWVPIISAVVGGVLGVIGQMTGVAELADLQIFDAIATGICSGLVASGAYSLVSNAKGNNPQNEFSAKEQKQMKLESIVESAIAARANEPDTPAETETPKEG</sequence>
<organism evidence="2 3">
    <name type="scientific">Phage Phass-1</name>
    <dbReference type="NCBI Taxonomy" id="3043662"/>
    <lineage>
        <taxon>Viruses</taxon>
        <taxon>Duplodnaviria</taxon>
        <taxon>Heunggongvirae</taxon>
        <taxon>Uroviricota</taxon>
        <taxon>Caudoviricetes</taxon>
        <taxon>Caudoviricetes code 15 clade</taxon>
    </lineage>
</organism>
<protein>
    <recommendedName>
        <fullName evidence="4">Holin</fullName>
    </recommendedName>
</protein>
<dbReference type="EMBL" id="OQ749652">
    <property type="protein sequence ID" value="WIC39650.1"/>
    <property type="molecule type" value="Genomic_DNA"/>
</dbReference>
<keyword evidence="1" id="KW-0472">Membrane</keyword>